<name>A0A2G8L6P1_STIJA</name>
<comment type="caution">
    <text evidence="2">The sequence shown here is derived from an EMBL/GenBank/DDBJ whole genome shotgun (WGS) entry which is preliminary data.</text>
</comment>
<dbReference type="InterPro" id="IPR012337">
    <property type="entry name" value="RNaseH-like_sf"/>
</dbReference>
<keyword evidence="3" id="KW-1185">Reference proteome</keyword>
<gene>
    <name evidence="2" type="ORF">BSL78_07154</name>
</gene>
<dbReference type="InterPro" id="IPR036397">
    <property type="entry name" value="RNaseH_sf"/>
</dbReference>
<dbReference type="EMBL" id="MRZV01000195">
    <property type="protein sequence ID" value="PIK55926.1"/>
    <property type="molecule type" value="Genomic_DNA"/>
</dbReference>
<dbReference type="Gene3D" id="3.30.420.10">
    <property type="entry name" value="Ribonuclease H-like superfamily/Ribonuclease H"/>
    <property type="match status" value="1"/>
</dbReference>
<protein>
    <recommendedName>
        <fullName evidence="1">Integrase catalytic domain-containing protein</fullName>
    </recommendedName>
</protein>
<reference evidence="2 3" key="1">
    <citation type="journal article" date="2017" name="PLoS Biol.">
        <title>The sea cucumber genome provides insights into morphological evolution and visceral regeneration.</title>
        <authorList>
            <person name="Zhang X."/>
            <person name="Sun L."/>
            <person name="Yuan J."/>
            <person name="Sun Y."/>
            <person name="Gao Y."/>
            <person name="Zhang L."/>
            <person name="Li S."/>
            <person name="Dai H."/>
            <person name="Hamel J.F."/>
            <person name="Liu C."/>
            <person name="Yu Y."/>
            <person name="Liu S."/>
            <person name="Lin W."/>
            <person name="Guo K."/>
            <person name="Jin S."/>
            <person name="Xu P."/>
            <person name="Storey K.B."/>
            <person name="Huan P."/>
            <person name="Zhang T."/>
            <person name="Zhou Y."/>
            <person name="Zhang J."/>
            <person name="Lin C."/>
            <person name="Li X."/>
            <person name="Xing L."/>
            <person name="Huo D."/>
            <person name="Sun M."/>
            <person name="Wang L."/>
            <person name="Mercier A."/>
            <person name="Li F."/>
            <person name="Yang H."/>
            <person name="Xiang J."/>
        </authorList>
    </citation>
    <scope>NUCLEOTIDE SEQUENCE [LARGE SCALE GENOMIC DNA]</scope>
    <source>
        <strain evidence="2">Shaxun</strain>
        <tissue evidence="2">Muscle</tissue>
    </source>
</reference>
<sequence length="373" mass="42996">MIIVADLRLEHSTLQELERAEMYWIQEALKSIHDQIKRGECKTLSPFEEKGIIHVGGRVEKRLLSYDCRHPIQHPISMLSTRQTHEIGHDGVATTAAKVGRKYWIIGVQKLAKTVKHRCVLCKKMLCKNYAVHKTESQFMADLPKYRLMPEIPPFYYTASDYFGPFSVKVGRNKTSKHYGVIFTCLNTRTVHLDLATDASTMEFIQVLRRFLAYRGCPKVITSDNGKQFVGAQKELQEMIKEYDETQLQEFCADKGVEWKFATSLAPHQNGCVEPLVKSCKLPICLISVQLEDCLMTLTTDHIFVLTICYWDEREPQFHKVLSEKPRTRSIQWNLYEESLMRSGNVGIVTYFHCWFLARNGTPTDEAFGSMIL</sequence>
<dbReference type="STRING" id="307972.A0A2G8L6P1"/>
<dbReference type="GO" id="GO:0003676">
    <property type="term" value="F:nucleic acid binding"/>
    <property type="evidence" value="ECO:0007669"/>
    <property type="project" value="InterPro"/>
</dbReference>
<dbReference type="InterPro" id="IPR001584">
    <property type="entry name" value="Integrase_cat-core"/>
</dbReference>
<dbReference type="GO" id="GO:0015074">
    <property type="term" value="P:DNA integration"/>
    <property type="evidence" value="ECO:0007669"/>
    <property type="project" value="InterPro"/>
</dbReference>
<evidence type="ECO:0000313" key="3">
    <source>
        <dbReference type="Proteomes" id="UP000230750"/>
    </source>
</evidence>
<evidence type="ECO:0000313" key="2">
    <source>
        <dbReference type="EMBL" id="PIK55926.1"/>
    </source>
</evidence>
<proteinExistence type="predicted"/>
<dbReference type="AlphaFoldDB" id="A0A2G8L6P1"/>
<dbReference type="OrthoDB" id="5984724at2759"/>
<organism evidence="2 3">
    <name type="scientific">Stichopus japonicus</name>
    <name type="common">Sea cucumber</name>
    <dbReference type="NCBI Taxonomy" id="307972"/>
    <lineage>
        <taxon>Eukaryota</taxon>
        <taxon>Metazoa</taxon>
        <taxon>Echinodermata</taxon>
        <taxon>Eleutherozoa</taxon>
        <taxon>Echinozoa</taxon>
        <taxon>Holothuroidea</taxon>
        <taxon>Aspidochirotacea</taxon>
        <taxon>Aspidochirotida</taxon>
        <taxon>Stichopodidae</taxon>
        <taxon>Apostichopus</taxon>
    </lineage>
</organism>
<dbReference type="PANTHER" id="PTHR47331">
    <property type="entry name" value="PHD-TYPE DOMAIN-CONTAINING PROTEIN"/>
    <property type="match status" value="1"/>
</dbReference>
<evidence type="ECO:0000259" key="1">
    <source>
        <dbReference type="PROSITE" id="PS50994"/>
    </source>
</evidence>
<dbReference type="PROSITE" id="PS50994">
    <property type="entry name" value="INTEGRASE"/>
    <property type="match status" value="1"/>
</dbReference>
<dbReference type="SUPFAM" id="SSF53098">
    <property type="entry name" value="Ribonuclease H-like"/>
    <property type="match status" value="1"/>
</dbReference>
<feature type="domain" description="Integrase catalytic" evidence="1">
    <location>
        <begin position="149"/>
        <end position="334"/>
    </location>
</feature>
<dbReference type="Proteomes" id="UP000230750">
    <property type="component" value="Unassembled WGS sequence"/>
</dbReference>
<accession>A0A2G8L6P1</accession>